<accession>A0ACB7IQ64</accession>
<protein>
    <submittedName>
        <fullName evidence="1">Uncharacterized protein</fullName>
    </submittedName>
</protein>
<keyword evidence="2" id="KW-1185">Reference proteome</keyword>
<evidence type="ECO:0000313" key="2">
    <source>
        <dbReference type="Proteomes" id="UP000824881"/>
    </source>
</evidence>
<dbReference type="Proteomes" id="UP000824881">
    <property type="component" value="Unassembled WGS sequence"/>
</dbReference>
<name>A0ACB7IQ64_PLECO</name>
<comment type="caution">
    <text evidence="1">The sequence shown here is derived from an EMBL/GenBank/DDBJ whole genome shotgun (WGS) entry which is preliminary data.</text>
</comment>
<proteinExistence type="predicted"/>
<dbReference type="EMBL" id="WQMT02000007">
    <property type="protein sequence ID" value="KAG9220265.1"/>
    <property type="molecule type" value="Genomic_DNA"/>
</dbReference>
<sequence>MSTPSNAPANPPTPATEAERNAQEPTPAQAAEMQAAKASKKGKEPATGRLVSDTAVEERRGRQYSPYQKRDKDGGETNGGDPPHAPTPASQAGQATQQPLAQLPIPLVPQATHPPHAAPADAQTAAQPIHDVAMAPGTGNTDDNPESDMAVDQPENPHLQLTRAVPLTTLPPRPGKGYTGGPFPRTVVDSEDLFKSIRLEILQNLLEEPHDFLFLLPYGAGRRLHAEFPNLGEEILEYIKEFRAPNCETLAVVRAASDTFIRGKKPKMYKGHFEAPWLFILSGFSPELRDFLLGVGVFDFVAGEANHAFTVLKVQQNIRSWHIAYLTGDGVTGDRQMMEEGLVAIKTKLKDNDKVRTSVEECYAGRTDHNLATTDDKIQDALSTLSITFTMDGNTKFWHLTAKPITDDPTKHQSWGEALRDTKSYVLRKIFAVDISRGFDRCDFCKNESHPENACPFPKVQGWKGPKPSDVRARWMRIDRKNDDGGPWTMEETQRGGRSNRGGKSQRGENSRGRGSFKRQGGRGRPY</sequence>
<organism evidence="1 2">
    <name type="scientific">Pleurotus cornucopiae</name>
    <name type="common">Cornucopia mushroom</name>
    <dbReference type="NCBI Taxonomy" id="5321"/>
    <lineage>
        <taxon>Eukaryota</taxon>
        <taxon>Fungi</taxon>
        <taxon>Dikarya</taxon>
        <taxon>Basidiomycota</taxon>
        <taxon>Agaricomycotina</taxon>
        <taxon>Agaricomycetes</taxon>
        <taxon>Agaricomycetidae</taxon>
        <taxon>Agaricales</taxon>
        <taxon>Pleurotineae</taxon>
        <taxon>Pleurotaceae</taxon>
        <taxon>Pleurotus</taxon>
    </lineage>
</organism>
<evidence type="ECO:0000313" key="1">
    <source>
        <dbReference type="EMBL" id="KAG9220265.1"/>
    </source>
</evidence>
<reference evidence="1 2" key="1">
    <citation type="journal article" date="2021" name="Appl. Environ. Microbiol.">
        <title>Genetic linkage and physical mapping for an oyster mushroom Pleurotus cornucopiae and QTL analysis for the trait cap color.</title>
        <authorList>
            <person name="Zhang Y."/>
            <person name="Gao W."/>
            <person name="Sonnenberg A."/>
            <person name="Chen Q."/>
            <person name="Zhang J."/>
            <person name="Huang C."/>
        </authorList>
    </citation>
    <scope>NUCLEOTIDE SEQUENCE [LARGE SCALE GENOMIC DNA]</scope>
    <source>
        <strain evidence="1">CCMSSC00406</strain>
    </source>
</reference>
<gene>
    <name evidence="1" type="ORF">CCMSSC00406_0006330</name>
</gene>